<dbReference type="Proteomes" id="UP000028349">
    <property type="component" value="Unassembled WGS sequence"/>
</dbReference>
<evidence type="ECO:0000259" key="2">
    <source>
        <dbReference type="SMART" id="SM00060"/>
    </source>
</evidence>
<dbReference type="Proteomes" id="UP000270036">
    <property type="component" value="Chromosome"/>
</dbReference>
<feature type="signal peptide" evidence="1">
    <location>
        <begin position="1"/>
        <end position="19"/>
    </location>
</feature>
<evidence type="ECO:0000313" key="5">
    <source>
        <dbReference type="Proteomes" id="UP000028349"/>
    </source>
</evidence>
<reference evidence="4 6" key="2">
    <citation type="submission" date="2018-12" db="EMBL/GenBank/DDBJ databases">
        <authorList>
            <consortium name="Pathogen Informatics"/>
        </authorList>
    </citation>
    <scope>NUCLEOTIDE SEQUENCE [LARGE SCALE GENOMIC DNA]</scope>
    <source>
        <strain evidence="4 6">NCTC13489</strain>
    </source>
</reference>
<keyword evidence="5" id="KW-1185">Reference proteome</keyword>
<proteinExistence type="predicted"/>
<dbReference type="SMART" id="SM00710">
    <property type="entry name" value="PbH1"/>
    <property type="match status" value="11"/>
</dbReference>
<dbReference type="InterPro" id="IPR011050">
    <property type="entry name" value="Pectin_lyase_fold/virulence"/>
</dbReference>
<dbReference type="STRING" id="266748.HY04_10020"/>
<dbReference type="InterPro" id="IPR003961">
    <property type="entry name" value="FN3_dom"/>
</dbReference>
<dbReference type="SUPFAM" id="SSF51126">
    <property type="entry name" value="Pectin lyase-like"/>
    <property type="match status" value="2"/>
</dbReference>
<evidence type="ECO:0000256" key="1">
    <source>
        <dbReference type="SAM" id="SignalP"/>
    </source>
</evidence>
<sequence>MKKFLLYFALIFLPLLTYAQQDPLAAPLSGTYIIGTGQPAPFNTLTNAVNKINTVGVAGPVVFLLNDVAYTNTTGETFPIKINQFVGTGLTNTLTIKPNTGKTVTITGTNINGFTGLPAIIQIDGGDNIIINGTNSTKGNSRDLTIKNNDNVTYAARTAVWISSNGTNAATNISILNTKLQMVNRNNSGLQLSGIFSGSNSRGGSNGIGGTEATAQNLKLTISNNEFINVRQGMIIRSSSVSALQSSNILFSSNKIGATLDNEKPSTPLDFSNVKNVNILNNDIVGVGNTTSADPFMGIIISNSSNLTFKGNTLQDIKTTGLYSGQAIWIKGLHTNLEISENKISNIKNIGNGPIYALYLDLAPESSGVLLTNNFVGDIASPGTTTQTGYGIYITNGVGTRIYHNTVALNAPQPGRSAAIYFEKGSSFDVRNNIFLNTSKSKGNNGEGPYAIYAGSDATFINIDHNNYYAPMTGYFGSDRLTLENWRTATGKDANSKNVNPIFVSPTDLADLHLKLLPENPQLKDAGANLLTIVPTDIDGQARTTKPDIGADEFSISSTVAIEPTAQSTLLKFTNITANSFNINWTKGNGANRIVVIRSGSAVNAAPVDGTAYTANPIFGSGSQIGTGNYVVYAGTANAVSVTGLSGATTYYVSVYEYNGTGPTANYLTTSPLSSSQLTLNAALGWQITNTNTLNTITFDATVPGVNVNQFQGNGIAPAPISGQLNSNSWAVDGFEDGAITFGGINTNPGFGRGISTGNATTGGLYAFNTSPNNSALGIQPTDKDFTPGTVTLRFQNQTSAPITSISLGYKVHIYNDKPTSSSFNFSHSADNATFGGISELDVISPATADVSPSWKASYRVATITGLNIPANGFYYLKWSGDEVVPGNAFDEFALDDISLSANPTSNFAEFEGIAENFSVHGNTKLSKATKVNGDLKFTAGKLILNGRTLTIGGTVTNTISEGLRGGDNSAIIVTGIADKTLSFDQTTPGTTNLINDFSIPFASAAAKKVLIANDFVVRKILTIGQDQILDLGKNQLSGSLSTITIDGTVLTQNTTATPFPKDKIWEGTGILHLNAITEAQKLVAGTYKNLTLSSTGGTIANANVIVNGILDLPSANPSDTAGSLSMTDPYILTMGPDATNTGLGDVTGIIQRNYQLVANKRYTFGHPDSSILFNPTGVLPKSLSAKLTIGTVPTWRAGAIKRQFDVIQDGAVDTKAIIRQHYLDNELNNNVESRLVFWANKAIETVPTFEQGRSNNNVNDNWVELTNADIGSYFENTFGKVFITLDQTEAAVLTWNGSESTDWLASKNWTPNDNPSFAKKIIIPNVTSSAGISPIINDISAVESISIEAGGIVNTPSGSTLTVHGGSGAWQNAGVFNSETGTVIFNNAQATIAGSTTFNNLTISADANIRALEGNMMKIKGAFVNNGTMSVAVSPNTIEFSGNNQTIPIAGGNPKNGYYNLTISGTNTNFPTDLNVRGNLELNQPVTFTGKTVNFTGDVEQAIGGSATIKLNNLVVDKPSGAITLRKSIEVNGTLTLTNGRLVIGSNDLTLGIIAVAGAPFDVNRMIVADGGGFVKRPFAAGGSYFFPIGELTSNPAYSPISVNMTSGSFAANSFVGVSVVDAIHPNNYSSQNYISRYWNVKQTGISNAIAEITTKYVLAELLSPPITMVAAQLTGVFNAVINPWIRFSPLDALTLTATGASLAEGQVSVFTGIKGGDFTAEITGGENTCQDEPLKLSAVVTGGDMQYRYKWSDELGVDLGTESTLSPAEFIGEKVYTVTVIDANGRKTTATKTITTEANATAGTLSGTQTVCFAYNPTITLTGNSAGVKYWQRSDEPMFLNPRRIANSTTELSGAEAGQITGLTYFRAAIDNGSCSDVFTTAIEINTKTTIWADGVWSNGIPNSTTAAVIDGPYREETDIIACSLTVIDSDVTIPAGYDVIIDGALIVDNGTFTLESNTNLVQKTDEKNYGDVTVERESSKLFRLDYTMWGSPVTGIQTLKNFSPDTQNSRFYTYNSSNDYFEVINPSSTFIAGKGYQIRMRNNHIGYGAGLAASWTGSFTGTPTNGPVTVPLDAAGQGYNMISNPYASMIDATKFLEGNSAEIGSTLYFWRRRNNVPTASAYYATYTTAGGTASASAPTEIPNGTIQVGQGFIIQKKGETSGNASFSNAMRTVNNNANQFFKNGQDERSRIWLNVTNAAGEFGQVLIAYMASADNGVDRTDGKYLNDGSTALTSWLDNSEYIIQGRAPFVPSDMVPLNFKTLTAGSYTIAIDKVDGLFLGAQYIYLNDKVVGTIHNLKTGAYTFATTAGSFNSRFELVYENGTLVVDNPVFDSSSVVLYKKEGNLTVKSKGTILDQVDVFDFAGRLLATAQKIKASEVSVKINNVNQVLIVKITSTDGRIISKKIIN</sequence>
<dbReference type="KEGG" id="cant:NCTC13489_01557"/>
<dbReference type="NCBIfam" id="NF033708">
    <property type="entry name" value="T9SS_Cterm_ChiA"/>
    <property type="match status" value="1"/>
</dbReference>
<evidence type="ECO:0000313" key="3">
    <source>
        <dbReference type="EMBL" id="KEY18799.1"/>
    </source>
</evidence>
<dbReference type="SMART" id="SM00060">
    <property type="entry name" value="FN3"/>
    <property type="match status" value="1"/>
</dbReference>
<protein>
    <recommendedName>
        <fullName evidence="2">Fibronectin type-III domain-containing protein</fullName>
    </recommendedName>
</protein>
<dbReference type="RefSeq" id="WP_034719355.1">
    <property type="nucleotide sequence ID" value="NZ_FOIX01000004.1"/>
</dbReference>
<organism evidence="4 6">
    <name type="scientific">Kaistella antarctica</name>
    <dbReference type="NCBI Taxonomy" id="266748"/>
    <lineage>
        <taxon>Bacteria</taxon>
        <taxon>Pseudomonadati</taxon>
        <taxon>Bacteroidota</taxon>
        <taxon>Flavobacteriia</taxon>
        <taxon>Flavobacteriales</taxon>
        <taxon>Weeksellaceae</taxon>
        <taxon>Chryseobacterium group</taxon>
        <taxon>Kaistella</taxon>
    </lineage>
</organism>
<feature type="domain" description="Fibronectin type-III" evidence="2">
    <location>
        <begin position="564"/>
        <end position="664"/>
    </location>
</feature>
<evidence type="ECO:0000313" key="4">
    <source>
        <dbReference type="EMBL" id="VEH99483.1"/>
    </source>
</evidence>
<dbReference type="EMBL" id="JPEP01000002">
    <property type="protein sequence ID" value="KEY18799.1"/>
    <property type="molecule type" value="Genomic_DNA"/>
</dbReference>
<dbReference type="InterPro" id="IPR006626">
    <property type="entry name" value="PbH1"/>
</dbReference>
<dbReference type="InterPro" id="IPR013783">
    <property type="entry name" value="Ig-like_fold"/>
</dbReference>
<dbReference type="EMBL" id="LR134441">
    <property type="protein sequence ID" value="VEH99483.1"/>
    <property type="molecule type" value="Genomic_DNA"/>
</dbReference>
<accession>A0A3S4WSP5</accession>
<name>A0A3S4WSP5_9FLAO</name>
<gene>
    <name evidence="3" type="ORF">HY04_10020</name>
    <name evidence="4" type="ORF">NCTC13489_01557</name>
</gene>
<dbReference type="OrthoDB" id="1652165at2"/>
<reference evidence="3 5" key="1">
    <citation type="submission" date="2014-07" db="EMBL/GenBank/DDBJ databases">
        <authorList>
            <person name="Pisani N.G."/>
            <person name="Newman J.D."/>
        </authorList>
    </citation>
    <scope>NUCLEOTIDE SEQUENCE [LARGE SCALE GENOMIC DNA]</scope>
    <source>
        <strain evidence="3 5">LMG 24720</strain>
    </source>
</reference>
<dbReference type="Gene3D" id="2.60.40.10">
    <property type="entry name" value="Immunoglobulins"/>
    <property type="match status" value="1"/>
</dbReference>
<feature type="chain" id="PRO_5018675404" description="Fibronectin type-III domain-containing protein" evidence="1">
    <location>
        <begin position="20"/>
        <end position="2410"/>
    </location>
</feature>
<keyword evidence="1" id="KW-0732">Signal</keyword>
<evidence type="ECO:0000313" key="6">
    <source>
        <dbReference type="Proteomes" id="UP000270036"/>
    </source>
</evidence>